<evidence type="ECO:0000259" key="1">
    <source>
        <dbReference type="Pfam" id="PF00059"/>
    </source>
</evidence>
<accession>A0AAV5V1U3</accession>
<sequence length="109" mass="11744">GKKNCEDRGMTLPVVRNGADNSAIAKVLNADNSPAWIDQSMDDGRWGVDTKEKIVSSRWFFGAGPPSLKCTVNQAVTIAGSKIDKCVKLAGWETSNHKAKNTVICVRPA</sequence>
<gene>
    <name evidence="2" type="ORF">PFISCL1PPCAC_3680</name>
</gene>
<dbReference type="Proteomes" id="UP001432322">
    <property type="component" value="Unassembled WGS sequence"/>
</dbReference>
<dbReference type="EMBL" id="BTSY01000001">
    <property type="protein sequence ID" value="GMT12383.1"/>
    <property type="molecule type" value="Genomic_DNA"/>
</dbReference>
<dbReference type="SUPFAM" id="SSF56436">
    <property type="entry name" value="C-type lectin-like"/>
    <property type="match status" value="1"/>
</dbReference>
<reference evidence="2" key="1">
    <citation type="submission" date="2023-10" db="EMBL/GenBank/DDBJ databases">
        <title>Genome assembly of Pristionchus species.</title>
        <authorList>
            <person name="Yoshida K."/>
            <person name="Sommer R.J."/>
        </authorList>
    </citation>
    <scope>NUCLEOTIDE SEQUENCE</scope>
    <source>
        <strain evidence="2">RS5133</strain>
    </source>
</reference>
<dbReference type="InterPro" id="IPR016187">
    <property type="entry name" value="CTDL_fold"/>
</dbReference>
<protein>
    <recommendedName>
        <fullName evidence="1">C-type lectin domain-containing protein</fullName>
    </recommendedName>
</protein>
<keyword evidence="3" id="KW-1185">Reference proteome</keyword>
<feature type="domain" description="C-type lectin" evidence="1">
    <location>
        <begin position="2"/>
        <end position="106"/>
    </location>
</feature>
<proteinExistence type="predicted"/>
<dbReference type="AlphaFoldDB" id="A0AAV5V1U3"/>
<feature type="non-terminal residue" evidence="2">
    <location>
        <position position="1"/>
    </location>
</feature>
<dbReference type="Pfam" id="PF00059">
    <property type="entry name" value="Lectin_C"/>
    <property type="match status" value="1"/>
</dbReference>
<evidence type="ECO:0000313" key="3">
    <source>
        <dbReference type="Proteomes" id="UP001432322"/>
    </source>
</evidence>
<organism evidence="2 3">
    <name type="scientific">Pristionchus fissidentatus</name>
    <dbReference type="NCBI Taxonomy" id="1538716"/>
    <lineage>
        <taxon>Eukaryota</taxon>
        <taxon>Metazoa</taxon>
        <taxon>Ecdysozoa</taxon>
        <taxon>Nematoda</taxon>
        <taxon>Chromadorea</taxon>
        <taxon>Rhabditida</taxon>
        <taxon>Rhabditina</taxon>
        <taxon>Diplogasteromorpha</taxon>
        <taxon>Diplogasteroidea</taxon>
        <taxon>Neodiplogasteridae</taxon>
        <taxon>Pristionchus</taxon>
    </lineage>
</organism>
<dbReference type="InterPro" id="IPR016186">
    <property type="entry name" value="C-type_lectin-like/link_sf"/>
</dbReference>
<dbReference type="Gene3D" id="3.10.100.10">
    <property type="entry name" value="Mannose-Binding Protein A, subunit A"/>
    <property type="match status" value="1"/>
</dbReference>
<evidence type="ECO:0000313" key="2">
    <source>
        <dbReference type="EMBL" id="GMT12383.1"/>
    </source>
</evidence>
<name>A0AAV5V1U3_9BILA</name>
<comment type="caution">
    <text evidence="2">The sequence shown here is derived from an EMBL/GenBank/DDBJ whole genome shotgun (WGS) entry which is preliminary data.</text>
</comment>
<dbReference type="InterPro" id="IPR001304">
    <property type="entry name" value="C-type_lectin-like"/>
</dbReference>
<feature type="non-terminal residue" evidence="2">
    <location>
        <position position="109"/>
    </location>
</feature>